<feature type="signal peptide" evidence="1">
    <location>
        <begin position="1"/>
        <end position="21"/>
    </location>
</feature>
<reference evidence="3" key="1">
    <citation type="journal article" date="2018" name="Nat. Microbiol.">
        <title>Leveraging single-cell genomics to expand the fungal tree of life.</title>
        <authorList>
            <person name="Ahrendt S.R."/>
            <person name="Quandt C.A."/>
            <person name="Ciobanu D."/>
            <person name="Clum A."/>
            <person name="Salamov A."/>
            <person name="Andreopoulos B."/>
            <person name="Cheng J.F."/>
            <person name="Woyke T."/>
            <person name="Pelin A."/>
            <person name="Henrissat B."/>
            <person name="Reynolds N.K."/>
            <person name="Benny G.L."/>
            <person name="Smith M.E."/>
            <person name="James T.Y."/>
            <person name="Grigoriev I.V."/>
        </authorList>
    </citation>
    <scope>NUCLEOTIDE SEQUENCE [LARGE SCALE GENOMIC DNA]</scope>
</reference>
<keyword evidence="3" id="KW-1185">Reference proteome</keyword>
<sequence>MRFYKSLAASALVALVGIAAAPPPLQVQDQLALSAVSTTLLLLSSTEWPYGYWSPTFDNTSAGWAGILAEPQDGAKSWDLSEYSDAFLRYTLTIRTAPVKHADPNSYTLRFSTTKTSLGPKKRLRYTWADFTPHGFDTSKIESVEIGIHWSRDGTPSRSTGPVFRLIFLLRLSMFSGVAYEALSGWEQAGFDLGFLSPGDSLKCYSDAMYEKKRWQLKDLVR</sequence>
<evidence type="ECO:0000313" key="2">
    <source>
        <dbReference type="EMBL" id="RKO89173.1"/>
    </source>
</evidence>
<proteinExistence type="predicted"/>
<gene>
    <name evidence="2" type="ORF">BDK51DRAFT_34503</name>
</gene>
<dbReference type="EMBL" id="KZ996241">
    <property type="protein sequence ID" value="RKO89173.1"/>
    <property type="molecule type" value="Genomic_DNA"/>
</dbReference>
<organism evidence="2 3">
    <name type="scientific">Blyttiomyces helicus</name>
    <dbReference type="NCBI Taxonomy" id="388810"/>
    <lineage>
        <taxon>Eukaryota</taxon>
        <taxon>Fungi</taxon>
        <taxon>Fungi incertae sedis</taxon>
        <taxon>Chytridiomycota</taxon>
        <taxon>Chytridiomycota incertae sedis</taxon>
        <taxon>Chytridiomycetes</taxon>
        <taxon>Chytridiomycetes incertae sedis</taxon>
        <taxon>Blyttiomyces</taxon>
    </lineage>
</organism>
<name>A0A4P9WC56_9FUNG</name>
<evidence type="ECO:0000313" key="3">
    <source>
        <dbReference type="Proteomes" id="UP000269721"/>
    </source>
</evidence>
<evidence type="ECO:0008006" key="4">
    <source>
        <dbReference type="Google" id="ProtNLM"/>
    </source>
</evidence>
<accession>A0A4P9WC56</accession>
<feature type="chain" id="PRO_5020340016" description="NADH:ubiquinone oxidoreductase intermediate-associated protein 30 domain-containing protein" evidence="1">
    <location>
        <begin position="22"/>
        <end position="222"/>
    </location>
</feature>
<protein>
    <recommendedName>
        <fullName evidence="4">NADH:ubiquinone oxidoreductase intermediate-associated protein 30 domain-containing protein</fullName>
    </recommendedName>
</protein>
<evidence type="ECO:0000256" key="1">
    <source>
        <dbReference type="SAM" id="SignalP"/>
    </source>
</evidence>
<dbReference type="Proteomes" id="UP000269721">
    <property type="component" value="Unassembled WGS sequence"/>
</dbReference>
<keyword evidence="1" id="KW-0732">Signal</keyword>
<dbReference type="AlphaFoldDB" id="A0A4P9WC56"/>